<dbReference type="InterPro" id="IPR018247">
    <property type="entry name" value="EF_Hand_1_Ca_BS"/>
</dbReference>
<gene>
    <name evidence="3" type="ORF">DS909_18130</name>
</gene>
<feature type="domain" description="EF-hand" evidence="2">
    <location>
        <begin position="96"/>
        <end position="117"/>
    </location>
</feature>
<dbReference type="SUPFAM" id="SSF47473">
    <property type="entry name" value="EF-hand"/>
    <property type="match status" value="1"/>
</dbReference>
<feature type="domain" description="EF-hand" evidence="2">
    <location>
        <begin position="47"/>
        <end position="82"/>
    </location>
</feature>
<feature type="signal peptide" evidence="1">
    <location>
        <begin position="1"/>
        <end position="24"/>
    </location>
</feature>
<dbReference type="Proteomes" id="UP000252706">
    <property type="component" value="Unassembled WGS sequence"/>
</dbReference>
<dbReference type="Pfam" id="PF13202">
    <property type="entry name" value="EF-hand_5"/>
    <property type="match status" value="2"/>
</dbReference>
<organism evidence="3 4">
    <name type="scientific">Phaeobacter gallaeciensis</name>
    <dbReference type="NCBI Taxonomy" id="60890"/>
    <lineage>
        <taxon>Bacteria</taxon>
        <taxon>Pseudomonadati</taxon>
        <taxon>Pseudomonadota</taxon>
        <taxon>Alphaproteobacteria</taxon>
        <taxon>Rhodobacterales</taxon>
        <taxon>Roseobacteraceae</taxon>
        <taxon>Phaeobacter</taxon>
    </lineage>
</organism>
<dbReference type="PROSITE" id="PS50222">
    <property type="entry name" value="EF_HAND_2"/>
    <property type="match status" value="2"/>
</dbReference>
<dbReference type="OrthoDB" id="7707741at2"/>
<accession>A0A366WQ98</accession>
<dbReference type="GO" id="GO:0005509">
    <property type="term" value="F:calcium ion binding"/>
    <property type="evidence" value="ECO:0007669"/>
    <property type="project" value="InterPro"/>
</dbReference>
<dbReference type="PROSITE" id="PS00018">
    <property type="entry name" value="EF_HAND_1"/>
    <property type="match status" value="1"/>
</dbReference>
<dbReference type="Gene3D" id="1.10.238.10">
    <property type="entry name" value="EF-hand"/>
    <property type="match status" value="1"/>
</dbReference>
<dbReference type="InterPro" id="IPR011992">
    <property type="entry name" value="EF-hand-dom_pair"/>
</dbReference>
<dbReference type="EMBL" id="QOCE01000045">
    <property type="protein sequence ID" value="RBW51513.1"/>
    <property type="molecule type" value="Genomic_DNA"/>
</dbReference>
<proteinExistence type="predicted"/>
<evidence type="ECO:0000256" key="1">
    <source>
        <dbReference type="SAM" id="SignalP"/>
    </source>
</evidence>
<feature type="chain" id="PRO_5016801146" description="EF-hand domain-containing protein" evidence="1">
    <location>
        <begin position="25"/>
        <end position="117"/>
    </location>
</feature>
<dbReference type="InterPro" id="IPR002048">
    <property type="entry name" value="EF_hand_dom"/>
</dbReference>
<comment type="caution">
    <text evidence="3">The sequence shown here is derived from an EMBL/GenBank/DDBJ whole genome shotgun (WGS) entry which is preliminary data.</text>
</comment>
<protein>
    <recommendedName>
        <fullName evidence="2">EF-hand domain-containing protein</fullName>
    </recommendedName>
</protein>
<keyword evidence="1" id="KW-0732">Signal</keyword>
<sequence>MGHTMKRVTYSAIVALAFASGAIAQTMPGEALLLLDGDGDSQITLDEFKQQMDAMFDGMDTNQNGQLETSEVESFIAQEVFDATDTDANGSISKSEYDAQIQKDFSNADKNSSGTLD</sequence>
<evidence type="ECO:0000313" key="3">
    <source>
        <dbReference type="EMBL" id="RBW51513.1"/>
    </source>
</evidence>
<name>A0A366WQ98_9RHOB</name>
<dbReference type="AlphaFoldDB" id="A0A366WQ98"/>
<evidence type="ECO:0000259" key="2">
    <source>
        <dbReference type="PROSITE" id="PS50222"/>
    </source>
</evidence>
<evidence type="ECO:0000313" key="4">
    <source>
        <dbReference type="Proteomes" id="UP000252706"/>
    </source>
</evidence>
<reference evidence="3 4" key="1">
    <citation type="submission" date="2018-07" db="EMBL/GenBank/DDBJ databases">
        <title>Modular assembly of carbohydrate-degrading microbial communities in the ocean.</title>
        <authorList>
            <person name="Enke T.N."/>
            <person name="Datta M.S."/>
            <person name="Schwartzman J.A."/>
            <person name="Cermak N."/>
            <person name="Schmitz D.A."/>
            <person name="Barrere J."/>
            <person name="Cordero O.X."/>
        </authorList>
    </citation>
    <scope>NUCLEOTIDE SEQUENCE [LARGE SCALE GENOMIC DNA]</scope>
    <source>
        <strain evidence="3 4">C3M10</strain>
    </source>
</reference>